<dbReference type="GO" id="GO:0006511">
    <property type="term" value="P:ubiquitin-dependent protein catabolic process"/>
    <property type="evidence" value="ECO:0007669"/>
    <property type="project" value="InterPro"/>
</dbReference>
<keyword evidence="3" id="KW-1185">Reference proteome</keyword>
<dbReference type="InterPro" id="IPR016897">
    <property type="entry name" value="SKP1"/>
</dbReference>
<proteinExistence type="predicted"/>
<comment type="caution">
    <text evidence="2">The sequence shown here is derived from an EMBL/GenBank/DDBJ whole genome shotgun (WGS) entry which is preliminary data.</text>
</comment>
<dbReference type="SUPFAM" id="SSF81382">
    <property type="entry name" value="Skp1 dimerisation domain-like"/>
    <property type="match status" value="1"/>
</dbReference>
<accession>A0A024G2G8</accession>
<gene>
    <name evidence="2" type="ORF">BN9_017290</name>
</gene>
<feature type="compositionally biased region" description="Polar residues" evidence="1">
    <location>
        <begin position="225"/>
        <end position="245"/>
    </location>
</feature>
<protein>
    <recommendedName>
        <fullName evidence="4">SKP1 component POZ domain-containing protein</fullName>
    </recommendedName>
</protein>
<sequence>MSKIGASKSFMERYDGHENEMLPFGSEGHAKSGAFQFILECMEGREVQVAHEEAMMSPTLWMLMQTFEKEIVENALHEHRVPMLDVPSHSAELALYYCSCLYQAQIEGHDDALLLWKQEFYGLDSKTLCDLAKIASQLEIQPLIDDTCRAITQIMSTTGASDKIRQEFELDNLTTETDQLFGLDIAGVDSQLEQVDQPSIDDIRVVNSNEHRREEEKKKRKNRAKTSYVQSTDSINASTSDTSDAVNHSLKDVKKMELARQDPNVIFEESKFEDEEDEGVAQQIELFRQALESAHLEFKQCIQRDKPKPRLNFVPGKVFTKHSDIHS</sequence>
<dbReference type="InterPro" id="IPR036296">
    <property type="entry name" value="SKP1-like_dim_sf"/>
</dbReference>
<reference evidence="2 3" key="1">
    <citation type="submission" date="2012-05" db="EMBL/GenBank/DDBJ databases">
        <title>Recombination and specialization in a pathogen metapopulation.</title>
        <authorList>
            <person name="Gardiner A."/>
            <person name="Kemen E."/>
            <person name="Schultz-Larsen T."/>
            <person name="MacLean D."/>
            <person name="Van Oosterhout C."/>
            <person name="Jones J.D.G."/>
        </authorList>
    </citation>
    <scope>NUCLEOTIDE SEQUENCE [LARGE SCALE GENOMIC DNA]</scope>
    <source>
        <strain evidence="2 3">Ac Nc2</strain>
    </source>
</reference>
<dbReference type="Proteomes" id="UP000053237">
    <property type="component" value="Unassembled WGS sequence"/>
</dbReference>
<dbReference type="PANTHER" id="PTHR11165">
    <property type="entry name" value="SKP1"/>
    <property type="match status" value="1"/>
</dbReference>
<evidence type="ECO:0000313" key="2">
    <source>
        <dbReference type="EMBL" id="CCI40945.1"/>
    </source>
</evidence>
<evidence type="ECO:0008006" key="4">
    <source>
        <dbReference type="Google" id="ProtNLM"/>
    </source>
</evidence>
<evidence type="ECO:0000256" key="1">
    <source>
        <dbReference type="SAM" id="MobiDB-lite"/>
    </source>
</evidence>
<feature type="region of interest" description="Disordered" evidence="1">
    <location>
        <begin position="206"/>
        <end position="245"/>
    </location>
</feature>
<feature type="compositionally biased region" description="Basic and acidic residues" evidence="1">
    <location>
        <begin position="206"/>
        <end position="217"/>
    </location>
</feature>
<dbReference type="InterPro" id="IPR011333">
    <property type="entry name" value="SKP1/BTB/POZ_sf"/>
</dbReference>
<dbReference type="InParanoid" id="A0A024G2G8"/>
<dbReference type="Gene3D" id="3.30.710.10">
    <property type="entry name" value="Potassium Channel Kv1.1, Chain A"/>
    <property type="match status" value="1"/>
</dbReference>
<dbReference type="AlphaFoldDB" id="A0A024G2G8"/>
<dbReference type="EMBL" id="CAIX01000013">
    <property type="protein sequence ID" value="CCI40945.1"/>
    <property type="molecule type" value="Genomic_DNA"/>
</dbReference>
<name>A0A024G2G8_9STRA</name>
<dbReference type="OrthoDB" id="2342932at2759"/>
<evidence type="ECO:0000313" key="3">
    <source>
        <dbReference type="Proteomes" id="UP000053237"/>
    </source>
</evidence>
<dbReference type="STRING" id="65357.A0A024G2G8"/>
<organism evidence="2 3">
    <name type="scientific">Albugo candida</name>
    <dbReference type="NCBI Taxonomy" id="65357"/>
    <lineage>
        <taxon>Eukaryota</taxon>
        <taxon>Sar</taxon>
        <taxon>Stramenopiles</taxon>
        <taxon>Oomycota</taxon>
        <taxon>Peronosporomycetes</taxon>
        <taxon>Albuginales</taxon>
        <taxon>Albuginaceae</taxon>
        <taxon>Albugo</taxon>
    </lineage>
</organism>